<dbReference type="AlphaFoldDB" id="A0A317UYK5"/>
<evidence type="ECO:0000313" key="2">
    <source>
        <dbReference type="EMBL" id="PWY67143.1"/>
    </source>
</evidence>
<dbReference type="VEuPathDB" id="FungiDB:BO70DRAFT_366320"/>
<reference evidence="2 3" key="1">
    <citation type="submission" date="2016-12" db="EMBL/GenBank/DDBJ databases">
        <title>The genomes of Aspergillus section Nigri reveals drivers in fungal speciation.</title>
        <authorList>
            <consortium name="DOE Joint Genome Institute"/>
            <person name="Vesth T.C."/>
            <person name="Nybo J."/>
            <person name="Theobald S."/>
            <person name="Brandl J."/>
            <person name="Frisvad J.C."/>
            <person name="Nielsen K.F."/>
            <person name="Lyhne E.K."/>
            <person name="Kogle M.E."/>
            <person name="Kuo A."/>
            <person name="Riley R."/>
            <person name="Clum A."/>
            <person name="Nolan M."/>
            <person name="Lipzen A."/>
            <person name="Salamov A."/>
            <person name="Henrissat B."/>
            <person name="Wiebenga A."/>
            <person name="De Vries R.P."/>
            <person name="Grigoriev I.V."/>
            <person name="Mortensen U.H."/>
            <person name="Andersen M.R."/>
            <person name="Baker S.E."/>
        </authorList>
    </citation>
    <scope>NUCLEOTIDE SEQUENCE [LARGE SCALE GENOMIC DNA]</scope>
    <source>
        <strain evidence="2 3">CBS 117.55</strain>
    </source>
</reference>
<comment type="caution">
    <text evidence="2">The sequence shown here is derived from an EMBL/GenBank/DDBJ whole genome shotgun (WGS) entry which is preliminary data.</text>
</comment>
<dbReference type="GeneID" id="37066541"/>
<organism evidence="2 3">
    <name type="scientific">Aspergillus heteromorphus CBS 117.55</name>
    <dbReference type="NCBI Taxonomy" id="1448321"/>
    <lineage>
        <taxon>Eukaryota</taxon>
        <taxon>Fungi</taxon>
        <taxon>Dikarya</taxon>
        <taxon>Ascomycota</taxon>
        <taxon>Pezizomycotina</taxon>
        <taxon>Eurotiomycetes</taxon>
        <taxon>Eurotiomycetidae</taxon>
        <taxon>Eurotiales</taxon>
        <taxon>Aspergillaceae</taxon>
        <taxon>Aspergillus</taxon>
        <taxon>Aspergillus subgen. Circumdati</taxon>
    </lineage>
</organism>
<gene>
    <name evidence="2" type="ORF">BO70DRAFT_366320</name>
</gene>
<proteinExistence type="predicted"/>
<name>A0A317UYK5_9EURO</name>
<protein>
    <submittedName>
        <fullName evidence="2">Uncharacterized protein</fullName>
    </submittedName>
</protein>
<dbReference type="EMBL" id="MSFL01000041">
    <property type="protein sequence ID" value="PWY67143.1"/>
    <property type="molecule type" value="Genomic_DNA"/>
</dbReference>
<sequence>MSMSMPASRHRGMQGGKGQDDTTPPGRLFLVLVLPPSQECHPQQGTGTSTCTIWMWRATGTKLNM</sequence>
<feature type="region of interest" description="Disordered" evidence="1">
    <location>
        <begin position="1"/>
        <end position="27"/>
    </location>
</feature>
<evidence type="ECO:0000256" key="1">
    <source>
        <dbReference type="SAM" id="MobiDB-lite"/>
    </source>
</evidence>
<dbReference type="RefSeq" id="XP_025394931.1">
    <property type="nucleotide sequence ID" value="XM_025544304.1"/>
</dbReference>
<dbReference type="Proteomes" id="UP000247233">
    <property type="component" value="Unassembled WGS sequence"/>
</dbReference>
<keyword evidence="3" id="KW-1185">Reference proteome</keyword>
<accession>A0A317UYK5</accession>
<evidence type="ECO:0000313" key="3">
    <source>
        <dbReference type="Proteomes" id="UP000247233"/>
    </source>
</evidence>